<keyword evidence="2" id="KW-0732">Signal</keyword>
<feature type="region of interest" description="Disordered" evidence="1">
    <location>
        <begin position="27"/>
        <end position="98"/>
    </location>
</feature>
<dbReference type="PROSITE" id="PS51257">
    <property type="entry name" value="PROKAR_LIPOPROTEIN"/>
    <property type="match status" value="1"/>
</dbReference>
<evidence type="ECO:0000256" key="2">
    <source>
        <dbReference type="SAM" id="SignalP"/>
    </source>
</evidence>
<evidence type="ECO:0008006" key="5">
    <source>
        <dbReference type="Google" id="ProtNLM"/>
    </source>
</evidence>
<evidence type="ECO:0000256" key="1">
    <source>
        <dbReference type="SAM" id="MobiDB-lite"/>
    </source>
</evidence>
<dbReference type="RefSeq" id="WP_267777142.1">
    <property type="nucleotide sequence ID" value="NZ_JAPNKE010000002.1"/>
</dbReference>
<reference evidence="3" key="1">
    <citation type="submission" date="2022-11" db="EMBL/GenBank/DDBJ databases">
        <title>Minimal conservation of predation-associated metabolite biosynthetic gene clusters underscores biosynthetic potential of Myxococcota including descriptions for ten novel species: Archangium lansinium sp. nov., Myxococcus landrumus sp. nov., Nannocystis bai.</title>
        <authorList>
            <person name="Ahearne A."/>
            <person name="Stevens C."/>
            <person name="Phillips K."/>
        </authorList>
    </citation>
    <scope>NUCLEOTIDE SEQUENCE</scope>
    <source>
        <strain evidence="3">Na p29</strain>
    </source>
</reference>
<feature type="compositionally biased region" description="Low complexity" evidence="1">
    <location>
        <begin position="30"/>
        <end position="93"/>
    </location>
</feature>
<evidence type="ECO:0000313" key="4">
    <source>
        <dbReference type="Proteomes" id="UP001150924"/>
    </source>
</evidence>
<feature type="chain" id="PRO_5040763503" description="Lipoprotein" evidence="2">
    <location>
        <begin position="25"/>
        <end position="307"/>
    </location>
</feature>
<organism evidence="3 4">
    <name type="scientific">Nannocystis pusilla</name>
    <dbReference type="NCBI Taxonomy" id="889268"/>
    <lineage>
        <taxon>Bacteria</taxon>
        <taxon>Pseudomonadati</taxon>
        <taxon>Myxococcota</taxon>
        <taxon>Polyangia</taxon>
        <taxon>Nannocystales</taxon>
        <taxon>Nannocystaceae</taxon>
        <taxon>Nannocystis</taxon>
    </lineage>
</organism>
<accession>A0A9X3J336</accession>
<protein>
    <recommendedName>
        <fullName evidence="5">Lipoprotein</fullName>
    </recommendedName>
</protein>
<name>A0A9X3J336_9BACT</name>
<proteinExistence type="predicted"/>
<dbReference type="AlphaFoldDB" id="A0A9X3J336"/>
<evidence type="ECO:0000313" key="3">
    <source>
        <dbReference type="EMBL" id="MCY1013316.1"/>
    </source>
</evidence>
<dbReference type="EMBL" id="JAPNKE010000002">
    <property type="protein sequence ID" value="MCY1013316.1"/>
    <property type="molecule type" value="Genomic_DNA"/>
</dbReference>
<keyword evidence="4" id="KW-1185">Reference proteome</keyword>
<sequence>MTCTNLRFFFASALALSLTTVACGDDRGDSATASESATTAPTTTEATMGDSTTTNTPTTTEPTAGTAGDSETGTTSPENPTTTTTTATTVTTGSLCNDPEDQPINSPCTDNTGCGCDTEKCFVVPALGGFCGECLGDADCAPGGCSVPNPIAGVGATCNMGGPGEGCETNAVCVDADNGICGTLLEVPGIIKVATCGQCTVNADCADPALPNCTPTYDVPNFKGKLDCVADGSVPNNLGCSLEDDGGNPAGNKACMSGFCGEASVMGLLKLGVCGECNSDADCPMGQMCSDPAVDLDMGALVGSVCM</sequence>
<feature type="signal peptide" evidence="2">
    <location>
        <begin position="1"/>
        <end position="24"/>
    </location>
</feature>
<comment type="caution">
    <text evidence="3">The sequence shown here is derived from an EMBL/GenBank/DDBJ whole genome shotgun (WGS) entry which is preliminary data.</text>
</comment>
<dbReference type="Proteomes" id="UP001150924">
    <property type="component" value="Unassembled WGS sequence"/>
</dbReference>
<gene>
    <name evidence="3" type="ORF">OV079_48870</name>
</gene>